<dbReference type="PANTHER" id="PTHR44196:SF1">
    <property type="entry name" value="DEHYDROGENASE_REDUCTASE SDR FAMILY MEMBER 7B"/>
    <property type="match status" value="1"/>
</dbReference>
<dbReference type="RefSeq" id="WP_092688021.1">
    <property type="nucleotide sequence ID" value="NZ_FOGU01000001.1"/>
</dbReference>
<evidence type="ECO:0000256" key="1">
    <source>
        <dbReference type="ARBA" id="ARBA00006484"/>
    </source>
</evidence>
<evidence type="ECO:0000256" key="2">
    <source>
        <dbReference type="ARBA" id="ARBA00023002"/>
    </source>
</evidence>
<dbReference type="Pfam" id="PF00106">
    <property type="entry name" value="adh_short"/>
    <property type="match status" value="1"/>
</dbReference>
<dbReference type="Gene3D" id="3.40.50.720">
    <property type="entry name" value="NAD(P)-binding Rossmann-like Domain"/>
    <property type="match status" value="1"/>
</dbReference>
<organism evidence="3 4">
    <name type="scientific">Tranquillimonas rosea</name>
    <dbReference type="NCBI Taxonomy" id="641238"/>
    <lineage>
        <taxon>Bacteria</taxon>
        <taxon>Pseudomonadati</taxon>
        <taxon>Pseudomonadota</taxon>
        <taxon>Alphaproteobacteria</taxon>
        <taxon>Rhodobacterales</taxon>
        <taxon>Roseobacteraceae</taxon>
        <taxon>Tranquillimonas</taxon>
    </lineage>
</organism>
<protein>
    <submittedName>
        <fullName evidence="3">NADP-dependent 3-hydroxy acid dehydrogenase YdfG</fullName>
    </submittedName>
</protein>
<dbReference type="Proteomes" id="UP000198885">
    <property type="component" value="Unassembled WGS sequence"/>
</dbReference>
<gene>
    <name evidence="3" type="ORF">SAMN04490244_101586</name>
</gene>
<proteinExistence type="inferred from homology"/>
<dbReference type="GO" id="GO:0016020">
    <property type="term" value="C:membrane"/>
    <property type="evidence" value="ECO:0007669"/>
    <property type="project" value="TreeGrafter"/>
</dbReference>
<dbReference type="SUPFAM" id="SSF51735">
    <property type="entry name" value="NAD(P)-binding Rossmann-fold domains"/>
    <property type="match status" value="1"/>
</dbReference>
<comment type="similarity">
    <text evidence="1">Belongs to the short-chain dehydrogenases/reductases (SDR) family.</text>
</comment>
<reference evidence="3 4" key="1">
    <citation type="submission" date="2016-10" db="EMBL/GenBank/DDBJ databases">
        <authorList>
            <person name="de Groot N.N."/>
        </authorList>
    </citation>
    <scope>NUCLEOTIDE SEQUENCE [LARGE SCALE GENOMIC DNA]</scope>
    <source>
        <strain evidence="3 4">DSM 23042</strain>
    </source>
</reference>
<dbReference type="PANTHER" id="PTHR44196">
    <property type="entry name" value="DEHYDROGENASE/REDUCTASE SDR FAMILY MEMBER 7B"/>
    <property type="match status" value="1"/>
</dbReference>
<dbReference type="AlphaFoldDB" id="A0A1H9QFH1"/>
<dbReference type="InterPro" id="IPR002347">
    <property type="entry name" value="SDR_fam"/>
</dbReference>
<evidence type="ECO:0000313" key="3">
    <source>
        <dbReference type="EMBL" id="SER58609.1"/>
    </source>
</evidence>
<keyword evidence="2" id="KW-0560">Oxidoreductase</keyword>
<evidence type="ECO:0000313" key="4">
    <source>
        <dbReference type="Proteomes" id="UP000198885"/>
    </source>
</evidence>
<name>A0A1H9QFH1_9RHOB</name>
<dbReference type="InterPro" id="IPR036291">
    <property type="entry name" value="NAD(P)-bd_dom_sf"/>
</dbReference>
<accession>A0A1H9QFH1</accession>
<sequence length="223" mass="23179">MAKTLFITGASTGIGAATARTAAAAGWNVALMARSADKLDALAAGIGDQALAVPGDVTDLSSVEDAVTETVKRFGGIDAAFANAGKGLDRPGTVEGDPQEWRTLVDINIMGVLYAARATLPELKKTKGTLVLTGSAAGKRHISGSIYGATKWFVHGYAGNMAEEMREWGGRCSVIAPGMVDTPFFDDGAPDKLQPQDVADAVMHAIAAPERAAIREIHLMPQS</sequence>
<dbReference type="PRINTS" id="PR00081">
    <property type="entry name" value="GDHRDH"/>
</dbReference>
<dbReference type="GO" id="GO:0016491">
    <property type="term" value="F:oxidoreductase activity"/>
    <property type="evidence" value="ECO:0007669"/>
    <property type="project" value="UniProtKB-KW"/>
</dbReference>
<dbReference type="OrthoDB" id="9810935at2"/>
<dbReference type="STRING" id="641238.SAMN04490244_101586"/>
<dbReference type="EMBL" id="FOGU01000001">
    <property type="protein sequence ID" value="SER58609.1"/>
    <property type="molecule type" value="Genomic_DNA"/>
</dbReference>
<keyword evidence="4" id="KW-1185">Reference proteome</keyword>